<dbReference type="Pfam" id="PF06722">
    <property type="entry name" value="EryCIII-like_C"/>
    <property type="match status" value="1"/>
</dbReference>
<name>A0A2T5V8E0_9HYPH</name>
<dbReference type="PANTHER" id="PTHR48050">
    <property type="entry name" value="STEROL 3-BETA-GLUCOSYLTRANSFERASE"/>
    <property type="match status" value="1"/>
</dbReference>
<dbReference type="SUPFAM" id="SSF53756">
    <property type="entry name" value="UDP-Glycosyltransferase/glycogen phosphorylase"/>
    <property type="match status" value="1"/>
</dbReference>
<dbReference type="InterPro" id="IPR050426">
    <property type="entry name" value="Glycosyltransferase_28"/>
</dbReference>
<keyword evidence="4" id="KW-1185">Reference proteome</keyword>
<sequence length="415" mass="44736">MSLGTRGDVQPFVALGSVLAGRGAQVTVSTGAGFEAMIEGAGLKAAPFSIDYQSLLQQPDIQAAMHSVSGKFRVLRQSRDWLRQELEEQWDLARTIRPDLIVYNPKAPMAPHVAHELRAAAVPALLQPVLAPTGEFPFMMMSSRSLGTVGNRLSHRLAAGLAHLLNRRNFKALSASRPDVSLSAGLDELAGYAPGGRTVPRLHAYSRHLVPRPDDWPDGETITGYWFRDNGEPDWTPPADLARFLQSGPPPVYVGFGSMPSIDARKTAHAAVEGLRLAGRRGVLATGWGGLDAEVAGDDMHVISGAPHAWLFPRCAAIVHHGGTGTTHQALRWGRPAVVCPIFGDQPFWARRVADAGAGSAPLPMKRFSAEKLAERLQEALSQEVRTQAEELGRLVRAESGAERAADVLELFMKG</sequence>
<reference evidence="3 4" key="1">
    <citation type="submission" date="2018-04" db="EMBL/GenBank/DDBJ databases">
        <title>Genomic Encyclopedia of Archaeal and Bacterial Type Strains, Phase II (KMG-II): from individual species to whole genera.</title>
        <authorList>
            <person name="Goeker M."/>
        </authorList>
    </citation>
    <scope>NUCLEOTIDE SEQUENCE [LARGE SCALE GENOMIC DNA]</scope>
    <source>
        <strain evidence="3 4">DSM 23382</strain>
    </source>
</reference>
<dbReference type="CDD" id="cd03784">
    <property type="entry name" value="GT1_Gtf-like"/>
    <property type="match status" value="1"/>
</dbReference>
<proteinExistence type="predicted"/>
<accession>A0A2T5V8E0</accession>
<dbReference type="Pfam" id="PF03033">
    <property type="entry name" value="Glyco_transf_28"/>
    <property type="match status" value="1"/>
</dbReference>
<evidence type="ECO:0000313" key="4">
    <source>
        <dbReference type="Proteomes" id="UP000244081"/>
    </source>
</evidence>
<evidence type="ECO:0000259" key="2">
    <source>
        <dbReference type="Pfam" id="PF06722"/>
    </source>
</evidence>
<dbReference type="Proteomes" id="UP000244081">
    <property type="component" value="Unassembled WGS sequence"/>
</dbReference>
<evidence type="ECO:0000313" key="3">
    <source>
        <dbReference type="EMBL" id="PTW60025.1"/>
    </source>
</evidence>
<protein>
    <submittedName>
        <fullName evidence="3">Sterol 3beta-glucosyltransferase</fullName>
    </submittedName>
</protein>
<dbReference type="InterPro" id="IPR004276">
    <property type="entry name" value="GlycoTrans_28_N"/>
</dbReference>
<dbReference type="AlphaFoldDB" id="A0A2T5V8E0"/>
<dbReference type="InterPro" id="IPR002213">
    <property type="entry name" value="UDP_glucos_trans"/>
</dbReference>
<dbReference type="GO" id="GO:0008194">
    <property type="term" value="F:UDP-glycosyltransferase activity"/>
    <property type="evidence" value="ECO:0007669"/>
    <property type="project" value="InterPro"/>
</dbReference>
<dbReference type="PANTHER" id="PTHR48050:SF13">
    <property type="entry name" value="STEROL 3-BETA-GLUCOSYLTRANSFERASE UGT80A2"/>
    <property type="match status" value="1"/>
</dbReference>
<dbReference type="EMBL" id="QAYG01000005">
    <property type="protein sequence ID" value="PTW60025.1"/>
    <property type="molecule type" value="Genomic_DNA"/>
</dbReference>
<gene>
    <name evidence="3" type="ORF">C8N35_10525</name>
</gene>
<dbReference type="InterPro" id="IPR010610">
    <property type="entry name" value="EryCIII-like_C"/>
</dbReference>
<evidence type="ECO:0000259" key="1">
    <source>
        <dbReference type="Pfam" id="PF03033"/>
    </source>
</evidence>
<dbReference type="RefSeq" id="WP_170122109.1">
    <property type="nucleotide sequence ID" value="NZ_QAYG01000005.1"/>
</dbReference>
<dbReference type="GO" id="GO:0005975">
    <property type="term" value="P:carbohydrate metabolic process"/>
    <property type="evidence" value="ECO:0007669"/>
    <property type="project" value="InterPro"/>
</dbReference>
<feature type="domain" description="Glycosyltransferase family 28 N-terminal" evidence="1">
    <location>
        <begin position="3"/>
        <end position="116"/>
    </location>
</feature>
<comment type="caution">
    <text evidence="3">The sequence shown here is derived from an EMBL/GenBank/DDBJ whole genome shotgun (WGS) entry which is preliminary data.</text>
</comment>
<feature type="domain" description="Erythromycin biosynthesis protein CIII-like C-terminal" evidence="2">
    <location>
        <begin position="300"/>
        <end position="385"/>
    </location>
</feature>
<dbReference type="FunFam" id="3.40.50.2000:FF:000009">
    <property type="entry name" value="Sterol 3-beta-glucosyltransferase UGT80A2"/>
    <property type="match status" value="1"/>
</dbReference>
<dbReference type="GO" id="GO:0016758">
    <property type="term" value="F:hexosyltransferase activity"/>
    <property type="evidence" value="ECO:0007669"/>
    <property type="project" value="InterPro"/>
</dbReference>
<dbReference type="GO" id="GO:0033072">
    <property type="term" value="P:vancomycin biosynthetic process"/>
    <property type="evidence" value="ECO:0007669"/>
    <property type="project" value="UniProtKB-ARBA"/>
</dbReference>
<keyword evidence="3" id="KW-0808">Transferase</keyword>
<dbReference type="Gene3D" id="3.40.50.2000">
    <property type="entry name" value="Glycogen Phosphorylase B"/>
    <property type="match status" value="2"/>
</dbReference>
<organism evidence="3 4">
    <name type="scientific">Breoghania corrubedonensis</name>
    <dbReference type="NCBI Taxonomy" id="665038"/>
    <lineage>
        <taxon>Bacteria</taxon>
        <taxon>Pseudomonadati</taxon>
        <taxon>Pseudomonadota</taxon>
        <taxon>Alphaproteobacteria</taxon>
        <taxon>Hyphomicrobiales</taxon>
        <taxon>Stappiaceae</taxon>
        <taxon>Breoghania</taxon>
    </lineage>
</organism>